<dbReference type="InterPro" id="IPR037257">
    <property type="entry name" value="T2SS_E_N_sf"/>
</dbReference>
<evidence type="ECO:0000313" key="4">
    <source>
        <dbReference type="EMBL" id="MFC1852008.1"/>
    </source>
</evidence>
<organism evidence="4 5">
    <name type="scientific">candidate division CSSED10-310 bacterium</name>
    <dbReference type="NCBI Taxonomy" id="2855610"/>
    <lineage>
        <taxon>Bacteria</taxon>
        <taxon>Bacteria division CSSED10-310</taxon>
    </lineage>
</organism>
<dbReference type="InterPro" id="IPR011006">
    <property type="entry name" value="CheY-like_superfamily"/>
</dbReference>
<dbReference type="SMART" id="SM00448">
    <property type="entry name" value="REC"/>
    <property type="match status" value="1"/>
</dbReference>
<dbReference type="Pfam" id="PF14332">
    <property type="entry name" value="DUF4388"/>
    <property type="match status" value="1"/>
</dbReference>
<dbReference type="PANTHER" id="PTHR36304">
    <property type="entry name" value="DOMAIN GTPASE-ACTIVATING PROTEIN, PUTATIVE-RELATED-RELATED"/>
    <property type="match status" value="1"/>
</dbReference>
<dbReference type="Gene3D" id="3.40.50.2300">
    <property type="match status" value="1"/>
</dbReference>
<accession>A0ABV6Z0M8</accession>
<gene>
    <name evidence="4" type="ORF">ACFL27_17585</name>
</gene>
<name>A0ABV6Z0M8_UNCC1</name>
<feature type="domain" description="Response regulatory" evidence="3">
    <location>
        <begin position="262"/>
        <end position="388"/>
    </location>
</feature>
<keyword evidence="1" id="KW-0597">Phosphoprotein</keyword>
<dbReference type="Pfam" id="PF00072">
    <property type="entry name" value="Response_reg"/>
    <property type="match status" value="1"/>
</dbReference>
<dbReference type="CDD" id="cd00156">
    <property type="entry name" value="REC"/>
    <property type="match status" value="1"/>
</dbReference>
<keyword evidence="5" id="KW-1185">Reference proteome</keyword>
<evidence type="ECO:0000259" key="3">
    <source>
        <dbReference type="PROSITE" id="PS50110"/>
    </source>
</evidence>
<dbReference type="EMBL" id="JBHPBY010000253">
    <property type="protein sequence ID" value="MFC1852008.1"/>
    <property type="molecule type" value="Genomic_DNA"/>
</dbReference>
<reference evidence="4 5" key="1">
    <citation type="submission" date="2024-09" db="EMBL/GenBank/DDBJ databases">
        <title>Laminarin stimulates single cell rates of sulfate reduction while oxygen inhibits transcriptomic activity in coastal marine sediment.</title>
        <authorList>
            <person name="Lindsay M."/>
            <person name="Orcutt B."/>
            <person name="Emerson D."/>
            <person name="Stepanauskas R."/>
            <person name="D'Angelo T."/>
        </authorList>
    </citation>
    <scope>NUCLEOTIDE SEQUENCE [LARGE SCALE GENOMIC DNA]</scope>
    <source>
        <strain evidence="4">SAG AM-311-K15</strain>
    </source>
</reference>
<proteinExistence type="predicted"/>
<feature type="region of interest" description="Disordered" evidence="2">
    <location>
        <begin position="186"/>
        <end position="234"/>
    </location>
</feature>
<feature type="modified residue" description="4-aspartylphosphate" evidence="1">
    <location>
        <position position="317"/>
    </location>
</feature>
<dbReference type="Proteomes" id="UP001594351">
    <property type="component" value="Unassembled WGS sequence"/>
</dbReference>
<dbReference type="PANTHER" id="PTHR36304:SF4">
    <property type="entry name" value="DUF4388 DOMAIN-CONTAINING PROTEIN"/>
    <property type="match status" value="1"/>
</dbReference>
<comment type="caution">
    <text evidence="4">The sequence shown here is derived from an EMBL/GenBank/DDBJ whole genome shotgun (WGS) entry which is preliminary data.</text>
</comment>
<dbReference type="SUPFAM" id="SSF52172">
    <property type="entry name" value="CheY-like"/>
    <property type="match status" value="1"/>
</dbReference>
<dbReference type="InterPro" id="IPR025497">
    <property type="entry name" value="PatA-like_N"/>
</dbReference>
<dbReference type="SUPFAM" id="SSF160246">
    <property type="entry name" value="EspE N-terminal domain-like"/>
    <property type="match status" value="1"/>
</dbReference>
<dbReference type="PROSITE" id="PS50110">
    <property type="entry name" value="RESPONSE_REGULATORY"/>
    <property type="match status" value="1"/>
</dbReference>
<evidence type="ECO:0000256" key="1">
    <source>
        <dbReference type="PROSITE-ProRule" id="PRU00169"/>
    </source>
</evidence>
<evidence type="ECO:0000256" key="2">
    <source>
        <dbReference type="SAM" id="MobiDB-lite"/>
    </source>
</evidence>
<dbReference type="InterPro" id="IPR001789">
    <property type="entry name" value="Sig_transdc_resp-reg_receiver"/>
</dbReference>
<sequence length="604" mass="67923">MTDDKEMKGRLDDLTLADILKVLVIQKKTGTLLLVSSSGEGMVVVKEGKIVYAISPNVRMNLVDLLLNHHIITEQDLEKALAIQRESDYQKRLSAIFMQLGLLDEKQLATYISWQIENAVLDLLKWNKGEFQFQIGSLVIDQNVAIDPENLTLDFGYSPQYLMWEASQTIDSSDYEFRAETPVTAGQVGSIKTPDMRPAEASIPGSDSSASDAPEPGQPEQPPPAAIVHTEPEPESVDSLFRNLTKRVQAEGEETIDTDLGLVMVVDDETYFRKLFSDCLESKGYLVISCAGVQEALQEIRKYKGQIKGSIIAAIVDVIMPETAGDGILGGFELLNHITIQDPDLQVLMISASHDPELHYKAFELGARNYLSKPTLTNGSFKDRGKNIEHFVDELAFCLHGIFHERKKSPSVGHSKFEPEEPASKLDSVMKSPISLDDLTKLQQQVAAQESVEDSLYFLLKVAYDHFDRGVLYLVRKNDIISLTGFDKASPEHDQSRLYTKFRFPLEELTVYKKVIDNPYPYIGFLKEEDPLEMLETEMKGFFDGEHYIAPLVCEGETYAILHLNNSLTLNPLKNIEKFEIILIHISLSIQKSLLHLKIKKQKK</sequence>
<protein>
    <submittedName>
        <fullName evidence="4">DUF4388 domain-containing protein</fullName>
    </submittedName>
</protein>
<feature type="compositionally biased region" description="Pro residues" evidence="2">
    <location>
        <begin position="216"/>
        <end position="225"/>
    </location>
</feature>
<evidence type="ECO:0000313" key="5">
    <source>
        <dbReference type="Proteomes" id="UP001594351"/>
    </source>
</evidence>